<comment type="caution">
    <text evidence="2">The sequence shown here is derived from an EMBL/GenBank/DDBJ whole genome shotgun (WGS) entry which is preliminary data.</text>
</comment>
<dbReference type="PANTHER" id="PTHR31798:SF2">
    <property type="entry name" value="HYDROXYPROLINE-RICH GLYCOPROTEIN FAMILY PROTEIN"/>
    <property type="match status" value="1"/>
</dbReference>
<sequence>MMRDANGSDASAVNNTLETINAAATVIASVQNHIHQPHPHVQKKRWGSWLSIYWCFGHRKNRKRIGHAVIVSGADAATVSSTQAPSIVLPLVVPPSSPASSFLHSEAPSVAQSPGGILSLTSVSASMYSPGGPFSIFAIGPYAHETQLVSPPVFSTFTTEPSTAPFTPPPESVHLTTPSSPEVPFAQLLDPNNKNSEAYQGFQISQYDFHSYQLHPGSPVGQLISPRSAFSASGTSSPFPDTDFTSRGSLLLDPPKLLNFDKLSTLEKHKSHQGSGSLTPDSIRSTTTQVGFLPTHWVSEIMTSPNPRNNRLNEISVNHRVSVEVSSQEVLRCVENKPVAWTKALSKFESDPPGADKDGSREVLVTESPNDAPQQTTDDGDVERVHHKDECITFSSAKEFNFDNAEGGDSPAPNMIADWWANEKVASKIGGSSNNWSFFPMSGGDMLYLLAPKTKSFV</sequence>
<dbReference type="STRING" id="157652.A0A371GYY3"/>
<dbReference type="AlphaFoldDB" id="A0A371GYY3"/>
<name>A0A371GYY3_MUCPR</name>
<feature type="non-terminal residue" evidence="2">
    <location>
        <position position="1"/>
    </location>
</feature>
<evidence type="ECO:0000313" key="2">
    <source>
        <dbReference type="EMBL" id="RDX95768.1"/>
    </source>
</evidence>
<feature type="compositionally biased region" description="Polar residues" evidence="1">
    <location>
        <begin position="228"/>
        <end position="248"/>
    </location>
</feature>
<feature type="region of interest" description="Disordered" evidence="1">
    <location>
        <begin position="159"/>
        <end position="191"/>
    </location>
</feature>
<keyword evidence="3" id="KW-1185">Reference proteome</keyword>
<dbReference type="Proteomes" id="UP000257109">
    <property type="component" value="Unassembled WGS sequence"/>
</dbReference>
<dbReference type="InterPro" id="IPR040420">
    <property type="entry name" value="At1g76660-like"/>
</dbReference>
<reference evidence="2" key="1">
    <citation type="submission" date="2018-05" db="EMBL/GenBank/DDBJ databases">
        <title>Draft genome of Mucuna pruriens seed.</title>
        <authorList>
            <person name="Nnadi N.E."/>
            <person name="Vos R."/>
            <person name="Hasami M.H."/>
            <person name="Devisetty U.K."/>
            <person name="Aguiy J.C."/>
        </authorList>
    </citation>
    <scope>NUCLEOTIDE SEQUENCE [LARGE SCALE GENOMIC DNA]</scope>
    <source>
        <strain evidence="2">JCA_2017</strain>
    </source>
</reference>
<gene>
    <name evidence="2" type="ORF">CR513_21648</name>
</gene>
<accession>A0A371GYY3</accession>
<evidence type="ECO:0000313" key="3">
    <source>
        <dbReference type="Proteomes" id="UP000257109"/>
    </source>
</evidence>
<dbReference type="EMBL" id="QJKJ01004049">
    <property type="protein sequence ID" value="RDX95768.1"/>
    <property type="molecule type" value="Genomic_DNA"/>
</dbReference>
<dbReference type="PANTHER" id="PTHR31798">
    <property type="entry name" value="HYDROXYPROLINE-RICH GLYCOPROTEIN-LIKE"/>
    <property type="match status" value="1"/>
</dbReference>
<evidence type="ECO:0000256" key="1">
    <source>
        <dbReference type="SAM" id="MobiDB-lite"/>
    </source>
</evidence>
<dbReference type="OrthoDB" id="1927968at2759"/>
<proteinExistence type="predicted"/>
<protein>
    <recommendedName>
        <fullName evidence="4">Hydroxyproline-rich glycoprotein family protein</fullName>
    </recommendedName>
</protein>
<feature type="region of interest" description="Disordered" evidence="1">
    <location>
        <begin position="225"/>
        <end position="248"/>
    </location>
</feature>
<evidence type="ECO:0008006" key="4">
    <source>
        <dbReference type="Google" id="ProtNLM"/>
    </source>
</evidence>
<organism evidence="2 3">
    <name type="scientific">Mucuna pruriens</name>
    <name type="common">Velvet bean</name>
    <name type="synonym">Dolichos pruriens</name>
    <dbReference type="NCBI Taxonomy" id="157652"/>
    <lineage>
        <taxon>Eukaryota</taxon>
        <taxon>Viridiplantae</taxon>
        <taxon>Streptophyta</taxon>
        <taxon>Embryophyta</taxon>
        <taxon>Tracheophyta</taxon>
        <taxon>Spermatophyta</taxon>
        <taxon>Magnoliopsida</taxon>
        <taxon>eudicotyledons</taxon>
        <taxon>Gunneridae</taxon>
        <taxon>Pentapetalae</taxon>
        <taxon>rosids</taxon>
        <taxon>fabids</taxon>
        <taxon>Fabales</taxon>
        <taxon>Fabaceae</taxon>
        <taxon>Papilionoideae</taxon>
        <taxon>50 kb inversion clade</taxon>
        <taxon>NPAAA clade</taxon>
        <taxon>indigoferoid/millettioid clade</taxon>
        <taxon>Phaseoleae</taxon>
        <taxon>Mucuna</taxon>
    </lineage>
</organism>